<gene>
    <name evidence="1" type="ORF">PROSTU_04713</name>
</gene>
<reference evidence="2" key="1">
    <citation type="submission" date="2008-04" db="EMBL/GenBank/DDBJ databases">
        <title>Draft genome sequence of Providencia stuartii (ATCC 25827).</title>
        <authorList>
            <person name="Sudarsanam P."/>
            <person name="Ley R."/>
            <person name="Guruge J."/>
            <person name="Turnbaugh P.J."/>
            <person name="Mahowald M."/>
            <person name="Liep D."/>
            <person name="Gordon J."/>
        </authorList>
    </citation>
    <scope>NUCLEOTIDE SEQUENCE [LARGE SCALE GENOMIC DNA]</scope>
    <source>
        <strain evidence="2">ATCC 25827</strain>
    </source>
</reference>
<sequence>MRIHCSNKKFPEDKLAQFMTSKINTAQSLTEEQRQYLGYSAKALQYCSRHRRG</sequence>
<reference evidence="1 2" key="3">
    <citation type="submission" date="2008-05" db="EMBL/GenBank/DDBJ databases">
        <authorList>
            <person name="Fulton L."/>
            <person name="Clifton S."/>
            <person name="Fulton B."/>
            <person name="Xu J."/>
            <person name="Minx P."/>
            <person name="Pepin K.H."/>
            <person name="Johnson M."/>
            <person name="Thiruvilangam P."/>
            <person name="Bhonagiri V."/>
            <person name="Nash W.E."/>
            <person name="Mardis E.R."/>
            <person name="Wilson R.K."/>
        </authorList>
    </citation>
    <scope>NUCLEOTIDE SEQUENCE [LARGE SCALE GENOMIC DNA]</scope>
    <source>
        <strain evidence="1 2">ATCC 25827</strain>
    </source>
</reference>
<comment type="caution">
    <text evidence="1">The sequence shown here is derived from an EMBL/GenBank/DDBJ whole genome shotgun (WGS) entry which is preliminary data.</text>
</comment>
<dbReference type="AlphaFoldDB" id="A0AA87CSE6"/>
<accession>A0AA87CSE6</accession>
<dbReference type="RefSeq" id="WP_004927102.1">
    <property type="nucleotide sequence ID" value="NZ_DS607683.1"/>
</dbReference>
<dbReference type="EMBL" id="ABJD02000118">
    <property type="protein sequence ID" value="EDU57468.1"/>
    <property type="molecule type" value="Genomic_DNA"/>
</dbReference>
<protein>
    <submittedName>
        <fullName evidence="1">Uncharacterized protein</fullName>
    </submittedName>
</protein>
<proteinExistence type="predicted"/>
<reference evidence="2" key="2">
    <citation type="submission" date="2008-04" db="EMBL/GenBank/DDBJ databases">
        <title>Draft genome sequence of Providencia stuartii(ATCC 25827).</title>
        <authorList>
            <person name="Sudarsanam P."/>
            <person name="Ley R."/>
            <person name="Guruge J."/>
            <person name="Turnbaugh P.J."/>
            <person name="Mahowald M."/>
            <person name="Liep D."/>
            <person name="Gordon J."/>
        </authorList>
    </citation>
    <scope>NUCLEOTIDE SEQUENCE [LARGE SCALE GENOMIC DNA]</scope>
    <source>
        <strain evidence="2">ATCC 25827</strain>
    </source>
</reference>
<dbReference type="Proteomes" id="UP000004506">
    <property type="component" value="Unassembled WGS sequence"/>
</dbReference>
<name>A0AA87CSE6_PROST</name>
<evidence type="ECO:0000313" key="2">
    <source>
        <dbReference type="Proteomes" id="UP000004506"/>
    </source>
</evidence>
<evidence type="ECO:0000313" key="1">
    <source>
        <dbReference type="EMBL" id="EDU57468.1"/>
    </source>
</evidence>
<organism evidence="1 2">
    <name type="scientific">Providencia stuartii ATCC 25827</name>
    <dbReference type="NCBI Taxonomy" id="471874"/>
    <lineage>
        <taxon>Bacteria</taxon>
        <taxon>Pseudomonadati</taxon>
        <taxon>Pseudomonadota</taxon>
        <taxon>Gammaproteobacteria</taxon>
        <taxon>Enterobacterales</taxon>
        <taxon>Morganellaceae</taxon>
        <taxon>Providencia</taxon>
    </lineage>
</organism>